<proteinExistence type="predicted"/>
<dbReference type="Pfam" id="PF20083">
    <property type="entry name" value="DUF6477"/>
    <property type="match status" value="1"/>
</dbReference>
<sequence>MIDLQSLLATRRRPRLLVRAARLGARDYRREVHLPRVLGYGHLPAPAPALLRLLEIEQDHDDRRRAQDAGYSLSRHLDTLIALVGEAALLESQRRQDDEDNRVDIT</sequence>
<reference evidence="1" key="2">
    <citation type="submission" date="2020-09" db="EMBL/GenBank/DDBJ databases">
        <authorList>
            <person name="Sun Q."/>
            <person name="Zhou Y."/>
        </authorList>
    </citation>
    <scope>NUCLEOTIDE SEQUENCE</scope>
    <source>
        <strain evidence="1">CGMCC 1.7081</strain>
    </source>
</reference>
<protein>
    <submittedName>
        <fullName evidence="1">Uncharacterized protein</fullName>
    </submittedName>
</protein>
<comment type="caution">
    <text evidence="1">The sequence shown here is derived from an EMBL/GenBank/DDBJ whole genome shotgun (WGS) entry which is preliminary data.</text>
</comment>
<evidence type="ECO:0000313" key="1">
    <source>
        <dbReference type="EMBL" id="GHG80833.1"/>
    </source>
</evidence>
<organism evidence="1 2">
    <name type="scientific">Pseudodonghicola xiamenensis</name>
    <dbReference type="NCBI Taxonomy" id="337702"/>
    <lineage>
        <taxon>Bacteria</taxon>
        <taxon>Pseudomonadati</taxon>
        <taxon>Pseudomonadota</taxon>
        <taxon>Alphaproteobacteria</taxon>
        <taxon>Rhodobacterales</taxon>
        <taxon>Paracoccaceae</taxon>
        <taxon>Pseudodonghicola</taxon>
    </lineage>
</organism>
<dbReference type="RefSeq" id="WP_028092176.1">
    <property type="nucleotide sequence ID" value="NZ_BNAP01000001.1"/>
</dbReference>
<accession>A0A8J3H4X9</accession>
<gene>
    <name evidence="1" type="ORF">GCM10010961_04340</name>
</gene>
<dbReference type="Proteomes" id="UP000611500">
    <property type="component" value="Unassembled WGS sequence"/>
</dbReference>
<dbReference type="EMBL" id="BNAP01000001">
    <property type="protein sequence ID" value="GHG80833.1"/>
    <property type="molecule type" value="Genomic_DNA"/>
</dbReference>
<reference evidence="1" key="1">
    <citation type="journal article" date="2014" name="Int. J. Syst. Evol. Microbiol.">
        <title>Complete genome sequence of Corynebacterium casei LMG S-19264T (=DSM 44701T), isolated from a smear-ripened cheese.</title>
        <authorList>
            <consortium name="US DOE Joint Genome Institute (JGI-PGF)"/>
            <person name="Walter F."/>
            <person name="Albersmeier A."/>
            <person name="Kalinowski J."/>
            <person name="Ruckert C."/>
        </authorList>
    </citation>
    <scope>NUCLEOTIDE SEQUENCE</scope>
    <source>
        <strain evidence="1">CGMCC 1.7081</strain>
    </source>
</reference>
<name>A0A8J3H4X9_9RHOB</name>
<evidence type="ECO:0000313" key="2">
    <source>
        <dbReference type="Proteomes" id="UP000611500"/>
    </source>
</evidence>
<dbReference type="InterPro" id="IPR045516">
    <property type="entry name" value="DUF6477"/>
</dbReference>
<keyword evidence="2" id="KW-1185">Reference proteome</keyword>
<dbReference type="AlphaFoldDB" id="A0A8J3H4X9"/>